<accession>A0ABU6TDJ2</accession>
<evidence type="ECO:0000256" key="1">
    <source>
        <dbReference type="SAM" id="MobiDB-lite"/>
    </source>
</evidence>
<evidence type="ECO:0000313" key="2">
    <source>
        <dbReference type="EMBL" id="MED6146053.1"/>
    </source>
</evidence>
<keyword evidence="3" id="KW-1185">Reference proteome</keyword>
<gene>
    <name evidence="2" type="ORF">PIB30_030970</name>
</gene>
<sequence length="109" mass="12024">MSPVESPSCRDVPVQDGTNERDNGGEKSSSLNCEFGFEGCLRIWKVIGKLLSGVRVRSDFGVWSLLLKLLHFVAVRASLSLVLDLVLYRAESLSRIAENTSQSNCHLTI</sequence>
<reference evidence="2 3" key="1">
    <citation type="journal article" date="2023" name="Plants (Basel)">
        <title>Bridging the Gap: Combining Genomics and Transcriptomics Approaches to Understand Stylosanthes scabra, an Orphan Legume from the Brazilian Caatinga.</title>
        <authorList>
            <person name="Ferreira-Neto J.R.C."/>
            <person name="da Silva M.D."/>
            <person name="Binneck E."/>
            <person name="de Melo N.F."/>
            <person name="da Silva R.H."/>
            <person name="de Melo A.L.T.M."/>
            <person name="Pandolfi V."/>
            <person name="Bustamante F.O."/>
            <person name="Brasileiro-Vidal A.C."/>
            <person name="Benko-Iseppon A.M."/>
        </authorList>
    </citation>
    <scope>NUCLEOTIDE SEQUENCE [LARGE SCALE GENOMIC DNA]</scope>
    <source>
        <tissue evidence="2">Leaves</tissue>
    </source>
</reference>
<feature type="region of interest" description="Disordered" evidence="1">
    <location>
        <begin position="1"/>
        <end position="30"/>
    </location>
</feature>
<evidence type="ECO:0000313" key="3">
    <source>
        <dbReference type="Proteomes" id="UP001341840"/>
    </source>
</evidence>
<dbReference type="Proteomes" id="UP001341840">
    <property type="component" value="Unassembled WGS sequence"/>
</dbReference>
<organism evidence="2 3">
    <name type="scientific">Stylosanthes scabra</name>
    <dbReference type="NCBI Taxonomy" id="79078"/>
    <lineage>
        <taxon>Eukaryota</taxon>
        <taxon>Viridiplantae</taxon>
        <taxon>Streptophyta</taxon>
        <taxon>Embryophyta</taxon>
        <taxon>Tracheophyta</taxon>
        <taxon>Spermatophyta</taxon>
        <taxon>Magnoliopsida</taxon>
        <taxon>eudicotyledons</taxon>
        <taxon>Gunneridae</taxon>
        <taxon>Pentapetalae</taxon>
        <taxon>rosids</taxon>
        <taxon>fabids</taxon>
        <taxon>Fabales</taxon>
        <taxon>Fabaceae</taxon>
        <taxon>Papilionoideae</taxon>
        <taxon>50 kb inversion clade</taxon>
        <taxon>dalbergioids sensu lato</taxon>
        <taxon>Dalbergieae</taxon>
        <taxon>Pterocarpus clade</taxon>
        <taxon>Stylosanthes</taxon>
    </lineage>
</organism>
<protein>
    <submittedName>
        <fullName evidence="2">Uncharacterized protein</fullName>
    </submittedName>
</protein>
<proteinExistence type="predicted"/>
<name>A0ABU6TDJ2_9FABA</name>
<comment type="caution">
    <text evidence="2">The sequence shown here is derived from an EMBL/GenBank/DDBJ whole genome shotgun (WGS) entry which is preliminary data.</text>
</comment>
<dbReference type="EMBL" id="JASCZI010090752">
    <property type="protein sequence ID" value="MED6146053.1"/>
    <property type="molecule type" value="Genomic_DNA"/>
</dbReference>